<keyword evidence="5 11" id="KW-0812">Transmembrane</keyword>
<evidence type="ECO:0000256" key="11">
    <source>
        <dbReference type="SAM" id="Phobius"/>
    </source>
</evidence>
<organism evidence="13 14">
    <name type="scientific">Callithrix jacchus</name>
    <name type="common">White-tufted-ear marmoset</name>
    <name type="synonym">Simia Jacchus</name>
    <dbReference type="NCBI Taxonomy" id="9483"/>
    <lineage>
        <taxon>Eukaryota</taxon>
        <taxon>Metazoa</taxon>
        <taxon>Chordata</taxon>
        <taxon>Craniata</taxon>
        <taxon>Vertebrata</taxon>
        <taxon>Euteleostomi</taxon>
        <taxon>Mammalia</taxon>
        <taxon>Eutheria</taxon>
        <taxon>Euarchontoglires</taxon>
        <taxon>Primates</taxon>
        <taxon>Haplorrhini</taxon>
        <taxon>Platyrrhini</taxon>
        <taxon>Cebidae</taxon>
        <taxon>Callitrichinae</taxon>
        <taxon>Callithrix</taxon>
        <taxon>Callithrix</taxon>
    </lineage>
</organism>
<keyword evidence="6" id="KW-0999">Mitochondrion inner membrane</keyword>
<dbReference type="AlphaFoldDB" id="A0A8I4A405"/>
<dbReference type="Pfam" id="PF02937">
    <property type="entry name" value="COX6C"/>
    <property type="match status" value="1"/>
</dbReference>
<evidence type="ECO:0000313" key="14">
    <source>
        <dbReference type="Proteomes" id="UP000008225"/>
    </source>
</evidence>
<reference evidence="13 14" key="1">
    <citation type="submission" date="2009-03" db="EMBL/GenBank/DDBJ databases">
        <authorList>
            <person name="Warren W."/>
            <person name="Ye L."/>
            <person name="Minx P."/>
            <person name="Worley K."/>
            <person name="Gibbs R."/>
            <person name="Wilson R.K."/>
        </authorList>
    </citation>
    <scope>NUCLEOTIDE SEQUENCE [LARGE SCALE GENOMIC DNA]</scope>
</reference>
<dbReference type="InterPro" id="IPR051389">
    <property type="entry name" value="Cytochrome_c_oxidase_VIc"/>
</dbReference>
<proteinExistence type="inferred from homology"/>
<comment type="pathway">
    <text evidence="2">Energy metabolism; oxidative phosphorylation.</text>
</comment>
<evidence type="ECO:0000256" key="7">
    <source>
        <dbReference type="ARBA" id="ARBA00022989"/>
    </source>
</evidence>
<dbReference type="GO" id="GO:0005743">
    <property type="term" value="C:mitochondrial inner membrane"/>
    <property type="evidence" value="ECO:0007669"/>
    <property type="project" value="UniProtKB-SubCell"/>
</dbReference>
<dbReference type="InterPro" id="IPR034884">
    <property type="entry name" value="Cytochrome_c_oxidase_VIc/VIIs"/>
</dbReference>
<keyword evidence="9 11" id="KW-0472">Membrane</keyword>
<comment type="subcellular location">
    <subcellularLocation>
        <location evidence="1">Mitochondrion inner membrane</location>
        <topology evidence="1">Single-pass membrane protein</topology>
    </subcellularLocation>
</comment>
<evidence type="ECO:0000256" key="3">
    <source>
        <dbReference type="ARBA" id="ARBA00007204"/>
    </source>
</evidence>
<evidence type="ECO:0000256" key="10">
    <source>
        <dbReference type="ARBA" id="ARBA00030519"/>
    </source>
</evidence>
<evidence type="ECO:0000256" key="12">
    <source>
        <dbReference type="SAM" id="SignalP"/>
    </source>
</evidence>
<evidence type="ECO:0000256" key="4">
    <source>
        <dbReference type="ARBA" id="ARBA00014285"/>
    </source>
</evidence>
<feature type="chain" id="PRO_5035292236" description="Cytochrome c oxidase subunit 6C" evidence="12">
    <location>
        <begin position="21"/>
        <end position="160"/>
    </location>
</feature>
<protein>
    <recommendedName>
        <fullName evidence="4">Cytochrome c oxidase subunit 6C</fullName>
    </recommendedName>
    <alternativeName>
        <fullName evidence="10">Cytochrome c oxidase polypeptide VIc</fullName>
    </alternativeName>
</protein>
<evidence type="ECO:0000256" key="6">
    <source>
        <dbReference type="ARBA" id="ARBA00022792"/>
    </source>
</evidence>
<accession>A0A8I4A405</accession>
<evidence type="ECO:0000256" key="1">
    <source>
        <dbReference type="ARBA" id="ARBA00004434"/>
    </source>
</evidence>
<reference evidence="13" key="3">
    <citation type="submission" date="2025-09" db="UniProtKB">
        <authorList>
            <consortium name="Ensembl"/>
        </authorList>
    </citation>
    <scope>IDENTIFICATION</scope>
</reference>
<dbReference type="PANTHER" id="PTHR48416:SF1">
    <property type="entry name" value="CYTOCHROME C OXIDASE SUBUNIT 6C"/>
    <property type="match status" value="1"/>
</dbReference>
<dbReference type="Proteomes" id="UP000008225">
    <property type="component" value="Chromosome 16"/>
</dbReference>
<feature type="transmembrane region" description="Helical" evidence="11">
    <location>
        <begin position="51"/>
        <end position="72"/>
    </location>
</feature>
<feature type="signal peptide" evidence="12">
    <location>
        <begin position="1"/>
        <end position="20"/>
    </location>
</feature>
<reference evidence="13" key="2">
    <citation type="submission" date="2025-08" db="UniProtKB">
        <authorList>
            <consortium name="Ensembl"/>
        </authorList>
    </citation>
    <scope>IDENTIFICATION</scope>
</reference>
<dbReference type="SUPFAM" id="SSF81415">
    <property type="entry name" value="Mitochondrial cytochrome c oxidase subunit VIc"/>
    <property type="match status" value="1"/>
</dbReference>
<keyword evidence="7 11" id="KW-1133">Transmembrane helix</keyword>
<dbReference type="UniPathway" id="UPA00705"/>
<evidence type="ECO:0000256" key="5">
    <source>
        <dbReference type="ARBA" id="ARBA00022692"/>
    </source>
</evidence>
<comment type="similarity">
    <text evidence="3">Belongs to the cytochrome c oxidase subunit 6c family.</text>
</comment>
<sequence>MVGAFLVSLGVAALYKFAVAEPRKKAYADFYKNYSPEKDFEEMKKADLMSALKLTFVFFFFFNFLLHFRFGGTCAEHARQLHRYTHGSVFCFVSPLHPHLAFLPRLSLPTSPSHWPSPFPPNRPQCLVLFSLCPCVLIFHHPPMSENMRCFVFCSCVSLS</sequence>
<keyword evidence="8" id="KW-0496">Mitochondrion</keyword>
<dbReference type="InterPro" id="IPR037169">
    <property type="entry name" value="Cytochrome_c_oxidase_VIc_sf"/>
</dbReference>
<evidence type="ECO:0000256" key="2">
    <source>
        <dbReference type="ARBA" id="ARBA00004673"/>
    </source>
</evidence>
<dbReference type="GO" id="GO:0006119">
    <property type="term" value="P:oxidative phosphorylation"/>
    <property type="evidence" value="ECO:0007669"/>
    <property type="project" value="UniProtKB-UniPathway"/>
</dbReference>
<name>A0A8I4A405_CALJA</name>
<keyword evidence="14" id="KW-1185">Reference proteome</keyword>
<dbReference type="Gene3D" id="4.10.93.10">
    <property type="entry name" value="Mitochondrial cytochrome c oxidase subunit VIc/VIIs"/>
    <property type="match status" value="1"/>
</dbReference>
<dbReference type="PANTHER" id="PTHR48416">
    <property type="entry name" value="CYTOCHROME C OXIDASE SUBUNIT 6C"/>
    <property type="match status" value="1"/>
</dbReference>
<evidence type="ECO:0000313" key="13">
    <source>
        <dbReference type="Ensembl" id="ENSCJAP00000092108.1"/>
    </source>
</evidence>
<dbReference type="Ensembl" id="ENSCJAT00000127453.1">
    <property type="protein sequence ID" value="ENSCJAP00000092108.1"/>
    <property type="gene ID" value="ENSCJAG00000074431.1"/>
</dbReference>
<keyword evidence="12" id="KW-0732">Signal</keyword>
<dbReference type="GeneTree" id="ENSGT01050000245479"/>
<evidence type="ECO:0000256" key="9">
    <source>
        <dbReference type="ARBA" id="ARBA00023136"/>
    </source>
</evidence>
<evidence type="ECO:0000256" key="8">
    <source>
        <dbReference type="ARBA" id="ARBA00023128"/>
    </source>
</evidence>